<proteinExistence type="predicted"/>
<comment type="caution">
    <text evidence="3">The sequence shown here is derived from an EMBL/GenBank/DDBJ whole genome shotgun (WGS) entry which is preliminary data.</text>
</comment>
<dbReference type="InterPro" id="IPR036291">
    <property type="entry name" value="NAD(P)-bd_dom_sf"/>
</dbReference>
<keyword evidence="1" id="KW-0521">NADP</keyword>
<evidence type="ECO:0000256" key="1">
    <source>
        <dbReference type="ARBA" id="ARBA00022857"/>
    </source>
</evidence>
<dbReference type="Gene3D" id="3.40.50.720">
    <property type="entry name" value="NAD(P)-binding Rossmann-like Domain"/>
    <property type="match status" value="1"/>
</dbReference>
<keyword evidence="4" id="KW-1185">Reference proteome</keyword>
<reference evidence="3" key="2">
    <citation type="submission" date="2020-09" db="EMBL/GenBank/DDBJ databases">
        <authorList>
            <person name="Sun Q."/>
            <person name="Kim S."/>
        </authorList>
    </citation>
    <scope>NUCLEOTIDE SEQUENCE</scope>
    <source>
        <strain evidence="3">KCTC 32422</strain>
    </source>
</reference>
<organism evidence="3 4">
    <name type="scientific">Novosphingobium arvoryzae</name>
    <dbReference type="NCBI Taxonomy" id="1256514"/>
    <lineage>
        <taxon>Bacteria</taxon>
        <taxon>Pseudomonadati</taxon>
        <taxon>Pseudomonadota</taxon>
        <taxon>Alphaproteobacteria</taxon>
        <taxon>Sphingomonadales</taxon>
        <taxon>Sphingomonadaceae</taxon>
        <taxon>Novosphingobium</taxon>
    </lineage>
</organism>
<gene>
    <name evidence="3" type="ORF">GCM10011617_23800</name>
</gene>
<keyword evidence="2" id="KW-0560">Oxidoreductase</keyword>
<dbReference type="PANTHER" id="PTHR48106:SF18">
    <property type="entry name" value="QUINONE OXIDOREDUCTASE PIG3"/>
    <property type="match status" value="1"/>
</dbReference>
<evidence type="ECO:0000256" key="2">
    <source>
        <dbReference type="ARBA" id="ARBA00023002"/>
    </source>
</evidence>
<sequence>MFSQYQLADADECIAFPPEFSPERTAAAWINPMTALAMIDTMEREGHSAIVLTAAASSLGQMMNRLCMQEGVPIVNIVRSDRQVAVLRELGVAYVCNSNGPGFEDELAEALRQTKATLAFDATGGGTLAGKILHAMEQALTHVPQGHTGYGSTTHKQLYFFGGLDPSSVNFTRNFGMAWGIGGWLLQNALTKAHPDKLQCMKHRIQRDIDSIFFTKFSRKITQDQITDPALISSYAHLKTGEKVLAIMEHSI</sequence>
<dbReference type="PANTHER" id="PTHR48106">
    <property type="entry name" value="QUINONE OXIDOREDUCTASE PIG3-RELATED"/>
    <property type="match status" value="1"/>
</dbReference>
<evidence type="ECO:0000313" key="3">
    <source>
        <dbReference type="EMBL" id="GHA02158.1"/>
    </source>
</evidence>
<dbReference type="EMBL" id="BMZD01000005">
    <property type="protein sequence ID" value="GHA02158.1"/>
    <property type="molecule type" value="Genomic_DNA"/>
</dbReference>
<dbReference type="GO" id="GO:0070402">
    <property type="term" value="F:NADPH binding"/>
    <property type="evidence" value="ECO:0007669"/>
    <property type="project" value="TreeGrafter"/>
</dbReference>
<protein>
    <submittedName>
        <fullName evidence="3">Uncharacterized protein</fullName>
    </submittedName>
</protein>
<reference evidence="3" key="1">
    <citation type="journal article" date="2014" name="Int. J. Syst. Evol. Microbiol.">
        <title>Complete genome sequence of Corynebacterium casei LMG S-19264T (=DSM 44701T), isolated from a smear-ripened cheese.</title>
        <authorList>
            <consortium name="US DOE Joint Genome Institute (JGI-PGF)"/>
            <person name="Walter F."/>
            <person name="Albersmeier A."/>
            <person name="Kalinowski J."/>
            <person name="Ruckert C."/>
        </authorList>
    </citation>
    <scope>NUCLEOTIDE SEQUENCE</scope>
    <source>
        <strain evidence="3">KCTC 32422</strain>
    </source>
</reference>
<dbReference type="GO" id="GO:0016651">
    <property type="term" value="F:oxidoreductase activity, acting on NAD(P)H"/>
    <property type="evidence" value="ECO:0007669"/>
    <property type="project" value="TreeGrafter"/>
</dbReference>
<dbReference type="Proteomes" id="UP000634139">
    <property type="component" value="Unassembled WGS sequence"/>
</dbReference>
<evidence type="ECO:0000313" key="4">
    <source>
        <dbReference type="Proteomes" id="UP000634139"/>
    </source>
</evidence>
<dbReference type="SUPFAM" id="SSF51735">
    <property type="entry name" value="NAD(P)-binding Rossmann-fold domains"/>
    <property type="match status" value="1"/>
</dbReference>
<dbReference type="AlphaFoldDB" id="A0A918RKX7"/>
<dbReference type="RefSeq" id="WP_189541823.1">
    <property type="nucleotide sequence ID" value="NZ_BMZD01000005.1"/>
</dbReference>
<name>A0A918RKX7_9SPHN</name>
<accession>A0A918RKX7</accession>